<accession>A0ACB8UH07</accession>
<reference evidence="1" key="1">
    <citation type="journal article" date="2021" name="Environ. Microbiol.">
        <title>Gene family expansions and transcriptome signatures uncover fungal adaptations to wood decay.</title>
        <authorList>
            <person name="Hage H."/>
            <person name="Miyauchi S."/>
            <person name="Viragh M."/>
            <person name="Drula E."/>
            <person name="Min B."/>
            <person name="Chaduli D."/>
            <person name="Navarro D."/>
            <person name="Favel A."/>
            <person name="Norest M."/>
            <person name="Lesage-Meessen L."/>
            <person name="Balint B."/>
            <person name="Merenyi Z."/>
            <person name="de Eugenio L."/>
            <person name="Morin E."/>
            <person name="Martinez A.T."/>
            <person name="Baldrian P."/>
            <person name="Stursova M."/>
            <person name="Martinez M.J."/>
            <person name="Novotny C."/>
            <person name="Magnuson J.K."/>
            <person name="Spatafora J.W."/>
            <person name="Maurice S."/>
            <person name="Pangilinan J."/>
            <person name="Andreopoulos W."/>
            <person name="LaButti K."/>
            <person name="Hundley H."/>
            <person name="Na H."/>
            <person name="Kuo A."/>
            <person name="Barry K."/>
            <person name="Lipzen A."/>
            <person name="Henrissat B."/>
            <person name="Riley R."/>
            <person name="Ahrendt S."/>
            <person name="Nagy L.G."/>
            <person name="Grigoriev I.V."/>
            <person name="Martin F."/>
            <person name="Rosso M.N."/>
        </authorList>
    </citation>
    <scope>NUCLEOTIDE SEQUENCE</scope>
    <source>
        <strain evidence="1">CBS 384.51</strain>
    </source>
</reference>
<dbReference type="EMBL" id="MU274901">
    <property type="protein sequence ID" value="KAI0093571.1"/>
    <property type="molecule type" value="Genomic_DNA"/>
</dbReference>
<protein>
    <submittedName>
        <fullName evidence="1">Beta-1,3-glucanase</fullName>
    </submittedName>
</protein>
<organism evidence="1 2">
    <name type="scientific">Irpex rosettiformis</name>
    <dbReference type="NCBI Taxonomy" id="378272"/>
    <lineage>
        <taxon>Eukaryota</taxon>
        <taxon>Fungi</taxon>
        <taxon>Dikarya</taxon>
        <taxon>Basidiomycota</taxon>
        <taxon>Agaricomycotina</taxon>
        <taxon>Agaricomycetes</taxon>
        <taxon>Polyporales</taxon>
        <taxon>Irpicaceae</taxon>
        <taxon>Irpex</taxon>
    </lineage>
</organism>
<keyword evidence="2" id="KW-1185">Reference proteome</keyword>
<dbReference type="Proteomes" id="UP001055072">
    <property type="component" value="Unassembled WGS sequence"/>
</dbReference>
<gene>
    <name evidence="1" type="ORF">BDY19DRAFT_902345</name>
</gene>
<evidence type="ECO:0000313" key="2">
    <source>
        <dbReference type="Proteomes" id="UP001055072"/>
    </source>
</evidence>
<comment type="caution">
    <text evidence="1">The sequence shown here is derived from an EMBL/GenBank/DDBJ whole genome shotgun (WGS) entry which is preliminary data.</text>
</comment>
<evidence type="ECO:0000313" key="1">
    <source>
        <dbReference type="EMBL" id="KAI0093571.1"/>
    </source>
</evidence>
<name>A0ACB8UH07_9APHY</name>
<sequence>MLCIPLVSVLLGLVLTLTSSVSAIGRTHDQAVLTSDMSTHNLPFWLENIKHQGTAPFNSDADTYQVFRNVKDFGAKGDGKTDDTAAINAAISAGARCGLGCDSTTTSPAVVYIPSGTYLVSSPIIALYLTQIIGNARAPPTLLATKSFNGLAVIGINLVHANPYIPNGWGAQYYINQNNFFRSIRNVHIDLRLVPASAEATGLHWQVSQATSLVNVVVDMSTEKGTKHRGIFMENGSGGFMGDLVFNGGNIGMHVGNQQFTVRNVSVNNAATAVQCIWNWGWTFQDVNINNCSVGFSLATGGTTADKQGVGAIAIIDASIANTPIFIQNTNPTSSLAGSLVLNNIHLTNVPIAVHTLSDNGTVLPGTSSPTTPLTIASWAQGNVYKGTSGKSEFVKGKIPNPRKSEELLDHTSGTRKGRLFGRGHPQYEECDVDEFVSVKSEGAKGDGRSDDTQILQGLFDKYSGKKIIFLDAGVYYITNTLKIHAGARVVGEGWSVIMGGGPAFQDVKNPRVMVQCGERGSKGFLEITDVVFTTKGPAPGAIVVEWNVNSHVQGGAGMWDTHIRLGGSAGTNLQTNVTNSDLLSNAAAYLAMHITPQANGYFEGTWIWLADHNLDGKTDQVSLYSGRGLLSESKGPVWLVGTASEHHVLYQYYLNHAENHYMGLIQTESPYWQPNPPLPAPFTFDTSFTDPDIVGQTSSWGLVVRKSKDIIILGAGLYSFYSAYTQACINSKSCQSQLLNVDSESEGVSVYSLSTVGVTSQLSVDGQSVIPAVQNLNGFADTATFWSL</sequence>
<proteinExistence type="predicted"/>